<dbReference type="EMBL" id="JADBJN010000001">
    <property type="protein sequence ID" value="KAG5681478.1"/>
    <property type="molecule type" value="Genomic_DNA"/>
</dbReference>
<proteinExistence type="predicted"/>
<evidence type="ECO:0000313" key="2">
    <source>
        <dbReference type="EMBL" id="KAG5681478.1"/>
    </source>
</evidence>
<accession>A0A9J6CIT1</accession>
<gene>
    <name evidence="2" type="ORF">PVAND_010910</name>
</gene>
<feature type="region of interest" description="Disordered" evidence="1">
    <location>
        <begin position="190"/>
        <end position="213"/>
    </location>
</feature>
<organism evidence="2 3">
    <name type="scientific">Polypedilum vanderplanki</name>
    <name type="common">Sleeping chironomid midge</name>
    <dbReference type="NCBI Taxonomy" id="319348"/>
    <lineage>
        <taxon>Eukaryota</taxon>
        <taxon>Metazoa</taxon>
        <taxon>Ecdysozoa</taxon>
        <taxon>Arthropoda</taxon>
        <taxon>Hexapoda</taxon>
        <taxon>Insecta</taxon>
        <taxon>Pterygota</taxon>
        <taxon>Neoptera</taxon>
        <taxon>Endopterygota</taxon>
        <taxon>Diptera</taxon>
        <taxon>Nematocera</taxon>
        <taxon>Chironomoidea</taxon>
        <taxon>Chironomidae</taxon>
        <taxon>Chironominae</taxon>
        <taxon>Polypedilum</taxon>
        <taxon>Polypedilum</taxon>
    </lineage>
</organism>
<protein>
    <submittedName>
        <fullName evidence="2">Uncharacterized protein</fullName>
    </submittedName>
</protein>
<name>A0A9J6CIT1_POLVA</name>
<reference evidence="2" key="1">
    <citation type="submission" date="2021-03" db="EMBL/GenBank/DDBJ databases">
        <title>Chromosome level genome of the anhydrobiotic midge Polypedilum vanderplanki.</title>
        <authorList>
            <person name="Yoshida Y."/>
            <person name="Kikawada T."/>
            <person name="Gusev O."/>
        </authorList>
    </citation>
    <scope>NUCLEOTIDE SEQUENCE</scope>
    <source>
        <strain evidence="2">NIAS01</strain>
        <tissue evidence="2">Whole body or cell culture</tissue>
    </source>
</reference>
<keyword evidence="3" id="KW-1185">Reference proteome</keyword>
<comment type="caution">
    <text evidence="2">The sequence shown here is derived from an EMBL/GenBank/DDBJ whole genome shotgun (WGS) entry which is preliminary data.</text>
</comment>
<feature type="compositionally biased region" description="Low complexity" evidence="1">
    <location>
        <begin position="195"/>
        <end position="207"/>
    </location>
</feature>
<dbReference type="AlphaFoldDB" id="A0A9J6CIT1"/>
<dbReference type="Proteomes" id="UP001107558">
    <property type="component" value="Chromosome 1"/>
</dbReference>
<evidence type="ECO:0000256" key="1">
    <source>
        <dbReference type="SAM" id="MobiDB-lite"/>
    </source>
</evidence>
<sequence>MDNIEEVFENYIPPVFEAIPLQDEVEYYYDSFVFVRGKKPRKVGITIERRMKKRYYPTNLYEQISEESVFARATNSKIAVAIENMMKKILINAGDSANPHDTTPGTTTEDTSYIIYLVERKDEDSKCNICTNVYIEDEMERKAHFEKVHWKEIVLYNRALEQLKSKGIKNGELVERIETILKWSKYNNDKKVEDSQPSSSSKVTPPVKKFKKN</sequence>
<evidence type="ECO:0000313" key="3">
    <source>
        <dbReference type="Proteomes" id="UP001107558"/>
    </source>
</evidence>